<dbReference type="InterPro" id="IPR037962">
    <property type="entry name" value="Neuralized"/>
</dbReference>
<feature type="region of interest" description="Disordered" evidence="1">
    <location>
        <begin position="248"/>
        <end position="277"/>
    </location>
</feature>
<dbReference type="InterPro" id="IPR043136">
    <property type="entry name" value="B30.2/SPRY_sf"/>
</dbReference>
<dbReference type="PANTHER" id="PTHR12429:SF8">
    <property type="entry name" value="NEURALIZED-LIKE PROTEIN 2"/>
    <property type="match status" value="1"/>
</dbReference>
<name>A0AA36CU28_9BILA</name>
<dbReference type="AlphaFoldDB" id="A0AA36CU28"/>
<accession>A0AA36CU28</accession>
<feature type="non-terminal residue" evidence="3">
    <location>
        <position position="1"/>
    </location>
</feature>
<dbReference type="GO" id="GO:0061630">
    <property type="term" value="F:ubiquitin protein ligase activity"/>
    <property type="evidence" value="ECO:0007669"/>
    <property type="project" value="TreeGrafter"/>
</dbReference>
<protein>
    <recommendedName>
        <fullName evidence="2">NHR domain-containing protein</fullName>
    </recommendedName>
</protein>
<comment type="caution">
    <text evidence="3">The sequence shown here is derived from an EMBL/GenBank/DDBJ whole genome shotgun (WGS) entry which is preliminary data.</text>
</comment>
<dbReference type="EMBL" id="CATQJA010002630">
    <property type="protein sequence ID" value="CAJ0574434.1"/>
    <property type="molecule type" value="Genomic_DNA"/>
</dbReference>
<dbReference type="SMART" id="SM00588">
    <property type="entry name" value="NEUZ"/>
    <property type="match status" value="1"/>
</dbReference>
<organism evidence="3 4">
    <name type="scientific">Mesorhabditis spiculigera</name>
    <dbReference type="NCBI Taxonomy" id="96644"/>
    <lineage>
        <taxon>Eukaryota</taxon>
        <taxon>Metazoa</taxon>
        <taxon>Ecdysozoa</taxon>
        <taxon>Nematoda</taxon>
        <taxon>Chromadorea</taxon>
        <taxon>Rhabditida</taxon>
        <taxon>Rhabditina</taxon>
        <taxon>Rhabditomorpha</taxon>
        <taxon>Rhabditoidea</taxon>
        <taxon>Rhabditidae</taxon>
        <taxon>Mesorhabditinae</taxon>
        <taxon>Mesorhabditis</taxon>
    </lineage>
</organism>
<dbReference type="PANTHER" id="PTHR12429">
    <property type="entry name" value="NEURALIZED"/>
    <property type="match status" value="1"/>
</dbReference>
<evidence type="ECO:0000259" key="2">
    <source>
        <dbReference type="PROSITE" id="PS51065"/>
    </source>
</evidence>
<dbReference type="Pfam" id="PF07177">
    <property type="entry name" value="Neuralized"/>
    <property type="match status" value="1"/>
</dbReference>
<sequence length="277" mass="30302">MAMAVGRSSAHHFDSSPVHRIANTRIYTPPAQTQPGPSQIPPRFHQFHGENIVLFEDRRRALRSASYEKALVFSDRPLGPEEPFCVSIESIESGWTGHLRVGLTTADPDHHPNTRDLLGCSWMVPISPFSCQDSTSSIAPSSLPTDIGSRIGIYYTPLPSDPMRASLSIFLNGVVVSPDISPIPLDKPLYAVVDVFGKTKEVRTANQSYVPFRLSELCTRRVRELVAGGDTNLTSRLPPVIRNALFPPSSISTPSTSSSSSSTIRRLHPSSPASNFR</sequence>
<dbReference type="PROSITE" id="PS51065">
    <property type="entry name" value="NHR"/>
    <property type="match status" value="1"/>
</dbReference>
<evidence type="ECO:0000313" key="4">
    <source>
        <dbReference type="Proteomes" id="UP001177023"/>
    </source>
</evidence>
<feature type="compositionally biased region" description="Low complexity" evidence="1">
    <location>
        <begin position="248"/>
        <end position="264"/>
    </location>
</feature>
<evidence type="ECO:0000313" key="3">
    <source>
        <dbReference type="EMBL" id="CAJ0574434.1"/>
    </source>
</evidence>
<dbReference type="Gene3D" id="2.60.120.920">
    <property type="match status" value="1"/>
</dbReference>
<proteinExistence type="predicted"/>
<dbReference type="InterPro" id="IPR006573">
    <property type="entry name" value="NHR_dom"/>
</dbReference>
<feature type="domain" description="NHR" evidence="2">
    <location>
        <begin position="41"/>
        <end position="207"/>
    </location>
</feature>
<evidence type="ECO:0000256" key="1">
    <source>
        <dbReference type="SAM" id="MobiDB-lite"/>
    </source>
</evidence>
<gene>
    <name evidence="3" type="ORF">MSPICULIGERA_LOCUS12767</name>
</gene>
<dbReference type="Proteomes" id="UP001177023">
    <property type="component" value="Unassembled WGS sequence"/>
</dbReference>
<reference evidence="3" key="1">
    <citation type="submission" date="2023-06" db="EMBL/GenBank/DDBJ databases">
        <authorList>
            <person name="Delattre M."/>
        </authorList>
    </citation>
    <scope>NUCLEOTIDE SEQUENCE</scope>
    <source>
        <strain evidence="3">AF72</strain>
    </source>
</reference>
<keyword evidence="4" id="KW-1185">Reference proteome</keyword>